<organism evidence="2 3">
    <name type="scientific">Hyphomonas adhaerens MHS-3</name>
    <dbReference type="NCBI Taxonomy" id="1280949"/>
    <lineage>
        <taxon>Bacteria</taxon>
        <taxon>Pseudomonadati</taxon>
        <taxon>Pseudomonadota</taxon>
        <taxon>Alphaproteobacteria</taxon>
        <taxon>Hyphomonadales</taxon>
        <taxon>Hyphomonadaceae</taxon>
        <taxon>Hyphomonas</taxon>
    </lineage>
</organism>
<dbReference type="Proteomes" id="UP000027446">
    <property type="component" value="Unassembled WGS sequence"/>
</dbReference>
<accession>A0A069E8P0</accession>
<dbReference type="PATRIC" id="fig|1280949.3.peg.465"/>
<name>A0A069E8P0_9PROT</name>
<protein>
    <submittedName>
        <fullName evidence="2">Putative lipoprotein</fullName>
    </submittedName>
</protein>
<reference evidence="2 3" key="1">
    <citation type="journal article" date="2014" name="Antonie Van Leeuwenhoek">
        <title>Hyphomonas beringensis sp. nov. and Hyphomonas chukchiensis sp. nov., isolated from surface seawater of the Bering Sea and Chukchi Sea.</title>
        <authorList>
            <person name="Li C."/>
            <person name="Lai Q."/>
            <person name="Li G."/>
            <person name="Dong C."/>
            <person name="Wang J."/>
            <person name="Liao Y."/>
            <person name="Shao Z."/>
        </authorList>
    </citation>
    <scope>NUCLEOTIDE SEQUENCE [LARGE SCALE GENOMIC DNA]</scope>
    <source>
        <strain evidence="2 3">MHS-3</strain>
    </source>
</reference>
<comment type="caution">
    <text evidence="2">The sequence shown here is derived from an EMBL/GenBank/DDBJ whole genome shotgun (WGS) entry which is preliminary data.</text>
</comment>
<evidence type="ECO:0000313" key="3">
    <source>
        <dbReference type="Proteomes" id="UP000027446"/>
    </source>
</evidence>
<evidence type="ECO:0000313" key="2">
    <source>
        <dbReference type="EMBL" id="KCZ84466.1"/>
    </source>
</evidence>
<sequence length="198" mass="20821">MAKTGLFAAVALAAGVAACQGIPKEQTVAQYCATPDHQDEGVCKLKVEIDGQSVALADTDMRLSAARNVADGAATAAAEAKELAAAAMARAEEAANKTDDVVCETRTIQNSAIGTCRPGFTLTSCTQTRYTYRAGGMSIMREINDQQCRFNSKVLEMQVRCCAAASSGVTPEDTLIKGTPDPVPAPEEPAKEESPLRY</sequence>
<feature type="region of interest" description="Disordered" evidence="1">
    <location>
        <begin position="167"/>
        <end position="198"/>
    </location>
</feature>
<dbReference type="EMBL" id="ARYH01000001">
    <property type="protein sequence ID" value="KCZ84466.1"/>
    <property type="molecule type" value="Genomic_DNA"/>
</dbReference>
<proteinExistence type="predicted"/>
<dbReference type="OrthoDB" id="7619284at2"/>
<gene>
    <name evidence="2" type="ORF">HAD_02265</name>
</gene>
<feature type="compositionally biased region" description="Basic and acidic residues" evidence="1">
    <location>
        <begin position="188"/>
        <end position="198"/>
    </location>
</feature>
<keyword evidence="3" id="KW-1185">Reference proteome</keyword>
<dbReference type="AlphaFoldDB" id="A0A069E8P0"/>
<dbReference type="eggNOG" id="ENOG50317Y0">
    <property type="taxonomic scope" value="Bacteria"/>
</dbReference>
<dbReference type="PROSITE" id="PS51257">
    <property type="entry name" value="PROKAR_LIPOPROTEIN"/>
    <property type="match status" value="1"/>
</dbReference>
<keyword evidence="2" id="KW-0449">Lipoprotein</keyword>
<evidence type="ECO:0000256" key="1">
    <source>
        <dbReference type="SAM" id="MobiDB-lite"/>
    </source>
</evidence>
<dbReference type="RefSeq" id="WP_035569190.1">
    <property type="nucleotide sequence ID" value="NZ_ARYH01000001.1"/>
</dbReference>